<gene>
    <name evidence="1" type="ORF">METZ01_LOCUS210413</name>
</gene>
<name>A0A382F4E5_9ZZZZ</name>
<dbReference type="EMBL" id="UINC01047817">
    <property type="protein sequence ID" value="SVB57559.1"/>
    <property type="molecule type" value="Genomic_DNA"/>
</dbReference>
<reference evidence="1" key="1">
    <citation type="submission" date="2018-05" db="EMBL/GenBank/DDBJ databases">
        <authorList>
            <person name="Lanie J.A."/>
            <person name="Ng W.-L."/>
            <person name="Kazmierczak K.M."/>
            <person name="Andrzejewski T.M."/>
            <person name="Davidsen T.M."/>
            <person name="Wayne K.J."/>
            <person name="Tettelin H."/>
            <person name="Glass J.I."/>
            <person name="Rusch D."/>
            <person name="Podicherti R."/>
            <person name="Tsui H.-C.T."/>
            <person name="Winkler M.E."/>
        </authorList>
    </citation>
    <scope>NUCLEOTIDE SEQUENCE</scope>
</reference>
<protein>
    <submittedName>
        <fullName evidence="1">Uncharacterized protein</fullName>
    </submittedName>
</protein>
<organism evidence="1">
    <name type="scientific">marine metagenome</name>
    <dbReference type="NCBI Taxonomy" id="408172"/>
    <lineage>
        <taxon>unclassified sequences</taxon>
        <taxon>metagenomes</taxon>
        <taxon>ecological metagenomes</taxon>
    </lineage>
</organism>
<dbReference type="AlphaFoldDB" id="A0A382F4E5"/>
<proteinExistence type="predicted"/>
<sequence length="54" mass="6700">MILYTEKQLEDAYDIYRRNQIRQDAAFISIENFRIMFEQIMEVVYDEPEEDRGY</sequence>
<evidence type="ECO:0000313" key="1">
    <source>
        <dbReference type="EMBL" id="SVB57559.1"/>
    </source>
</evidence>
<accession>A0A382F4E5</accession>